<accession>M0P9Z5</accession>
<dbReference type="Proteomes" id="UP000011546">
    <property type="component" value="Unassembled WGS sequence"/>
</dbReference>
<feature type="compositionally biased region" description="Polar residues" evidence="1">
    <location>
        <begin position="58"/>
        <end position="68"/>
    </location>
</feature>
<evidence type="ECO:0000256" key="1">
    <source>
        <dbReference type="SAM" id="MobiDB-lite"/>
    </source>
</evidence>
<feature type="region of interest" description="Disordered" evidence="1">
    <location>
        <begin position="194"/>
        <end position="222"/>
    </location>
</feature>
<feature type="region of interest" description="Disordered" evidence="1">
    <location>
        <begin position="24"/>
        <end position="77"/>
    </location>
</feature>
<evidence type="ECO:0000313" key="2">
    <source>
        <dbReference type="EMBL" id="EMA66384.1"/>
    </source>
</evidence>
<name>M0P9Z5_9EURY</name>
<organism evidence="2 3">
    <name type="scientific">Halorubrum kocurii JCM 14978</name>
    <dbReference type="NCBI Taxonomy" id="1230456"/>
    <lineage>
        <taxon>Archaea</taxon>
        <taxon>Methanobacteriati</taxon>
        <taxon>Methanobacteriota</taxon>
        <taxon>Stenosarchaea group</taxon>
        <taxon>Halobacteria</taxon>
        <taxon>Halobacteriales</taxon>
        <taxon>Haloferacaceae</taxon>
        <taxon>Halorubrum</taxon>
    </lineage>
</organism>
<reference evidence="2 3" key="1">
    <citation type="journal article" date="2014" name="PLoS Genet.">
        <title>Phylogenetically driven sequencing of extremely halophilic archaea reveals strategies for static and dynamic osmo-response.</title>
        <authorList>
            <person name="Becker E.A."/>
            <person name="Seitzer P.M."/>
            <person name="Tritt A."/>
            <person name="Larsen D."/>
            <person name="Krusor M."/>
            <person name="Yao A.I."/>
            <person name="Wu D."/>
            <person name="Madern D."/>
            <person name="Eisen J.A."/>
            <person name="Darling A.E."/>
            <person name="Facciotti M.T."/>
        </authorList>
    </citation>
    <scope>NUCLEOTIDE SEQUENCE [LARGE SCALE GENOMIC DNA]</scope>
    <source>
        <strain evidence="2 3">JCM 14978</strain>
    </source>
</reference>
<protein>
    <submittedName>
        <fullName evidence="2">Uncharacterized protein</fullName>
    </submittedName>
</protein>
<comment type="caution">
    <text evidence="2">The sequence shown here is derived from an EMBL/GenBank/DDBJ whole genome shotgun (WGS) entry which is preliminary data.</text>
</comment>
<keyword evidence="3" id="KW-1185">Reference proteome</keyword>
<dbReference type="AlphaFoldDB" id="M0P9Z5"/>
<dbReference type="PROSITE" id="PS51257">
    <property type="entry name" value="PROKAR_LIPOPROTEIN"/>
    <property type="match status" value="1"/>
</dbReference>
<dbReference type="RefSeq" id="WP_008847642.1">
    <property type="nucleotide sequence ID" value="NZ_AOJH01000033.1"/>
</dbReference>
<gene>
    <name evidence="2" type="ORF">C468_04499</name>
</gene>
<dbReference type="EMBL" id="AOJH01000033">
    <property type="protein sequence ID" value="EMA66384.1"/>
    <property type="molecule type" value="Genomic_DNA"/>
</dbReference>
<dbReference type="PATRIC" id="fig|1230456.3.peg.873"/>
<proteinExistence type="predicted"/>
<evidence type="ECO:0000313" key="3">
    <source>
        <dbReference type="Proteomes" id="UP000011546"/>
    </source>
</evidence>
<sequence>MTELTRRTALYGIGTGSAVALAGCVDDVDPGAGDGSDGNDGDGSDGSDGDGSDGGSGVTDTATHQVGSALSGPSWDRESRRGFCTLFTDEDETRWPLDEGSAETREFVEATDFSSSVLAYVESVGPTTCHNRIDFADVGVEDGTLVGSATVRNTAADDEACGEAITFSAALLRVTADPLPDAIRLSVTNGWGETAELTGDDGALDPEALPGGVRPDGEPSSVPATFECGDEGFERHPQMYEGEVNWGGGGGAGSDAGGDGPLALRVVTDTSDDGGSDDFAVARGDRFRIELTNVSGRTAYVGNQGKYNLGIRTEEGWTELRGTDGDATFGYTDEAIGVDPGETLDWEFEMTESGLVEGGPHADSLRVCPDLVPGRYRFVFFGAADLAVAFDYVG</sequence>
<feature type="compositionally biased region" description="Acidic residues" evidence="1">
    <location>
        <begin position="37"/>
        <end position="51"/>
    </location>
</feature>
<dbReference type="OrthoDB" id="167544at2157"/>